<accession>A0A2T2XK24</accession>
<dbReference type="Pfam" id="PF22612">
    <property type="entry name" value="GH113"/>
    <property type="match status" value="1"/>
</dbReference>
<name>A0A2T2XK24_9FIRM</name>
<evidence type="ECO:0008006" key="4">
    <source>
        <dbReference type="Google" id="ProtNLM"/>
    </source>
</evidence>
<feature type="signal peptide" evidence="1">
    <location>
        <begin position="1"/>
        <end position="25"/>
    </location>
</feature>
<evidence type="ECO:0000313" key="2">
    <source>
        <dbReference type="EMBL" id="PSR34837.1"/>
    </source>
</evidence>
<gene>
    <name evidence="2" type="ORF">C7B46_03770</name>
</gene>
<dbReference type="EMBL" id="PXYW01000006">
    <property type="protein sequence ID" value="PSR34837.1"/>
    <property type="molecule type" value="Genomic_DNA"/>
</dbReference>
<reference evidence="2 3" key="1">
    <citation type="journal article" date="2014" name="BMC Genomics">
        <title>Comparison of environmental and isolate Sulfobacillus genomes reveals diverse carbon, sulfur, nitrogen, and hydrogen metabolisms.</title>
        <authorList>
            <person name="Justice N.B."/>
            <person name="Norman A."/>
            <person name="Brown C.T."/>
            <person name="Singh A."/>
            <person name="Thomas B.C."/>
            <person name="Banfield J.F."/>
        </authorList>
    </citation>
    <scope>NUCLEOTIDE SEQUENCE [LARGE SCALE GENOMIC DNA]</scope>
    <source>
        <strain evidence="2">AMDSBA4</strain>
    </source>
</reference>
<keyword evidence="1" id="KW-0732">Signal</keyword>
<organism evidence="2 3">
    <name type="scientific">Sulfobacillus benefaciens</name>
    <dbReference type="NCBI Taxonomy" id="453960"/>
    <lineage>
        <taxon>Bacteria</taxon>
        <taxon>Bacillati</taxon>
        <taxon>Bacillota</taxon>
        <taxon>Clostridia</taxon>
        <taxon>Eubacteriales</taxon>
        <taxon>Clostridiales Family XVII. Incertae Sedis</taxon>
        <taxon>Sulfobacillus</taxon>
    </lineage>
</organism>
<dbReference type="InterPro" id="IPR017853">
    <property type="entry name" value="GH"/>
</dbReference>
<evidence type="ECO:0000256" key="1">
    <source>
        <dbReference type="SAM" id="SignalP"/>
    </source>
</evidence>
<dbReference type="AlphaFoldDB" id="A0A2T2XK24"/>
<comment type="caution">
    <text evidence="2">The sequence shown here is derived from an EMBL/GenBank/DDBJ whole genome shotgun (WGS) entry which is preliminary data.</text>
</comment>
<dbReference type="PROSITE" id="PS51257">
    <property type="entry name" value="PROKAR_LIPOPROTEIN"/>
    <property type="match status" value="1"/>
</dbReference>
<evidence type="ECO:0000313" key="3">
    <source>
        <dbReference type="Proteomes" id="UP000242972"/>
    </source>
</evidence>
<proteinExistence type="predicted"/>
<sequence>MARGRRIAGISCLIVALSGCGPLVAEPLPPAHAFMKGMTEAGYTTNVFDSPTIGPELQRLHTDGVDWLSIQLGWYQNTDTSVHIFPDHKETPTDSSLIHLIRLAHRMGMRVFLDPFVNANRGNAWQAVFQPRSVSQWFASYDQYLIHYAKIAQAQHVDLMAIGDEFDSLDAVPAYTPYWDHAIGLVHQYYHGPVTYGADYVHYSDVTFWNQLNVVGLDAYFPLSTNPNPSTATLASSWISLANQIENWRVASGLTHKPFVVTELGYFSGQGAAAEPGTWLPSSPVDLALQARLYQATFESLYREPWLSGLFWFWWANPSNPNWQGGPHDNGYTPRGKPAEQVLKRYFTGVRHPF</sequence>
<dbReference type="InterPro" id="IPR055151">
    <property type="entry name" value="GH113"/>
</dbReference>
<dbReference type="Gene3D" id="3.20.20.80">
    <property type="entry name" value="Glycosidases"/>
    <property type="match status" value="1"/>
</dbReference>
<feature type="chain" id="PRO_5015637801" description="Glycoside hydrolase" evidence="1">
    <location>
        <begin position="26"/>
        <end position="354"/>
    </location>
</feature>
<dbReference type="SUPFAM" id="SSF51445">
    <property type="entry name" value="(Trans)glycosidases"/>
    <property type="match status" value="1"/>
</dbReference>
<dbReference type="CDD" id="cd19608">
    <property type="entry name" value="GH113_mannanase-like"/>
    <property type="match status" value="1"/>
</dbReference>
<dbReference type="Proteomes" id="UP000242972">
    <property type="component" value="Unassembled WGS sequence"/>
</dbReference>
<protein>
    <recommendedName>
        <fullName evidence="4">Glycoside hydrolase</fullName>
    </recommendedName>
</protein>